<dbReference type="AlphaFoldDB" id="A0ABC9YY12"/>
<organism evidence="1 2">
    <name type="scientific">Nocardia seriolae</name>
    <dbReference type="NCBI Taxonomy" id="37332"/>
    <lineage>
        <taxon>Bacteria</taxon>
        <taxon>Bacillati</taxon>
        <taxon>Actinomycetota</taxon>
        <taxon>Actinomycetes</taxon>
        <taxon>Mycobacteriales</taxon>
        <taxon>Nocardiaceae</taxon>
        <taxon>Nocardia</taxon>
    </lineage>
</organism>
<dbReference type="RefSeq" id="WP_177327147.1">
    <property type="nucleotide sequence ID" value="NZ_MOYO01000001.1"/>
</dbReference>
<name>A0ABC9YY12_9NOCA</name>
<evidence type="ECO:0000313" key="2">
    <source>
        <dbReference type="Proteomes" id="UP000037179"/>
    </source>
</evidence>
<keyword evidence="1" id="KW-0808">Transferase</keyword>
<evidence type="ECO:0000313" key="1">
    <source>
        <dbReference type="EMBL" id="GAP30322.1"/>
    </source>
</evidence>
<comment type="caution">
    <text evidence="1">The sequence shown here is derived from an EMBL/GenBank/DDBJ whole genome shotgun (WGS) entry which is preliminary data.</text>
</comment>
<proteinExistence type="predicted"/>
<gene>
    <name evidence="1" type="ORF">NSK11_contig00077-0041</name>
</gene>
<accession>A0ABC9YY12</accession>
<reference evidence="2" key="1">
    <citation type="submission" date="2015-07" db="EMBL/GenBank/DDBJ databases">
        <title>Nocardia seriolae U-1 whole genome shotgun sequence.</title>
        <authorList>
            <person name="Imajoh M."/>
            <person name="Fukumoto Y."/>
            <person name="Sukeda M."/>
            <person name="Yamane J."/>
            <person name="Yamasaki K."/>
            <person name="Shimizu M."/>
            <person name="Ohnishi K."/>
            <person name="Oshima S."/>
        </authorList>
    </citation>
    <scope>NUCLEOTIDE SEQUENCE [LARGE SCALE GENOMIC DNA]</scope>
    <source>
        <strain evidence="2">U-1</strain>
    </source>
</reference>
<sequence>MAHTVEQADPGLAELASDLEVPNVYRDDGYDNPESIKDKIRQACRTYSTDRLSHSCSSARTAKRWLTGSWS</sequence>
<dbReference type="EMBL" id="BBYQ01000077">
    <property type="protein sequence ID" value="GAP30322.1"/>
    <property type="molecule type" value="Genomic_DNA"/>
</dbReference>
<dbReference type="GO" id="GO:0008483">
    <property type="term" value="F:transaminase activity"/>
    <property type="evidence" value="ECO:0007669"/>
    <property type="project" value="UniProtKB-KW"/>
</dbReference>
<protein>
    <submittedName>
        <fullName evidence="1">Histidinol-phosphate aminotransferase</fullName>
    </submittedName>
</protein>
<keyword evidence="2" id="KW-1185">Reference proteome</keyword>
<dbReference type="Proteomes" id="UP000037179">
    <property type="component" value="Unassembled WGS sequence"/>
</dbReference>
<reference evidence="1 2" key="2">
    <citation type="journal article" date="2016" name="Genome Announc.">
        <title>Draft Genome Sequence of Erythromycin- and Oxytetracycline-Sensitive Nocardia seriolae Strain U-1 (NBRC 110359).</title>
        <authorList>
            <person name="Imajoh M."/>
            <person name="Sukeda M."/>
            <person name="Shimizu M."/>
            <person name="Yamane J."/>
            <person name="Ohnishi K."/>
            <person name="Oshima S."/>
        </authorList>
    </citation>
    <scope>NUCLEOTIDE SEQUENCE [LARGE SCALE GENOMIC DNA]</scope>
    <source>
        <strain evidence="1 2">U-1</strain>
    </source>
</reference>
<keyword evidence="1" id="KW-0032">Aminotransferase</keyword>